<dbReference type="AlphaFoldDB" id="A0A0E9S625"/>
<proteinExistence type="predicted"/>
<evidence type="ECO:0000313" key="1">
    <source>
        <dbReference type="EMBL" id="JAH36120.1"/>
    </source>
</evidence>
<accession>A0A0E9S625</accession>
<reference evidence="1" key="1">
    <citation type="submission" date="2014-11" db="EMBL/GenBank/DDBJ databases">
        <authorList>
            <person name="Amaro Gonzalez C."/>
        </authorList>
    </citation>
    <scope>NUCLEOTIDE SEQUENCE</scope>
</reference>
<protein>
    <submittedName>
        <fullName evidence="1">Uncharacterized protein</fullName>
    </submittedName>
</protein>
<name>A0A0E9S625_ANGAN</name>
<organism evidence="1">
    <name type="scientific">Anguilla anguilla</name>
    <name type="common">European freshwater eel</name>
    <name type="synonym">Muraena anguilla</name>
    <dbReference type="NCBI Taxonomy" id="7936"/>
    <lineage>
        <taxon>Eukaryota</taxon>
        <taxon>Metazoa</taxon>
        <taxon>Chordata</taxon>
        <taxon>Craniata</taxon>
        <taxon>Vertebrata</taxon>
        <taxon>Euteleostomi</taxon>
        <taxon>Actinopterygii</taxon>
        <taxon>Neopterygii</taxon>
        <taxon>Teleostei</taxon>
        <taxon>Anguilliformes</taxon>
        <taxon>Anguillidae</taxon>
        <taxon>Anguilla</taxon>
    </lineage>
</organism>
<sequence length="32" mass="3907">MTKKEQSFGKERIFVKNVLKKTIGWRFTMNIF</sequence>
<reference evidence="1" key="2">
    <citation type="journal article" date="2015" name="Fish Shellfish Immunol.">
        <title>Early steps in the European eel (Anguilla anguilla)-Vibrio vulnificus interaction in the gills: Role of the RtxA13 toxin.</title>
        <authorList>
            <person name="Callol A."/>
            <person name="Pajuelo D."/>
            <person name="Ebbesson L."/>
            <person name="Teles M."/>
            <person name="MacKenzie S."/>
            <person name="Amaro C."/>
        </authorList>
    </citation>
    <scope>NUCLEOTIDE SEQUENCE</scope>
</reference>
<dbReference type="EMBL" id="GBXM01072457">
    <property type="protein sequence ID" value="JAH36120.1"/>
    <property type="molecule type" value="Transcribed_RNA"/>
</dbReference>